<evidence type="ECO:0000313" key="3">
    <source>
        <dbReference type="Proteomes" id="UP001206925"/>
    </source>
</evidence>
<reference evidence="2" key="1">
    <citation type="submission" date="2022-06" db="EMBL/GenBank/DDBJ databases">
        <title>Uncovering the hologenomic basis of an extraordinary plant invasion.</title>
        <authorList>
            <person name="Bieker V.C."/>
            <person name="Martin M.D."/>
            <person name="Gilbert T."/>
            <person name="Hodgins K."/>
            <person name="Battlay P."/>
            <person name="Petersen B."/>
            <person name="Wilson J."/>
        </authorList>
    </citation>
    <scope>NUCLEOTIDE SEQUENCE</scope>
    <source>
        <strain evidence="2">AA19_3_7</strain>
        <tissue evidence="2">Leaf</tissue>
    </source>
</reference>
<proteinExistence type="predicted"/>
<dbReference type="EMBL" id="JAMZMK010008083">
    <property type="protein sequence ID" value="KAI7742035.1"/>
    <property type="molecule type" value="Genomic_DNA"/>
</dbReference>
<gene>
    <name evidence="2" type="ORF">M8C21_030041</name>
</gene>
<dbReference type="PROSITE" id="PS51783">
    <property type="entry name" value="PH_BEACH"/>
    <property type="match status" value="1"/>
</dbReference>
<keyword evidence="3" id="KW-1185">Reference proteome</keyword>
<feature type="domain" description="BEACH-type PH" evidence="1">
    <location>
        <begin position="1"/>
        <end position="25"/>
    </location>
</feature>
<evidence type="ECO:0000259" key="1">
    <source>
        <dbReference type="PROSITE" id="PS51783"/>
    </source>
</evidence>
<dbReference type="AlphaFoldDB" id="A0AAD5CIU5"/>
<organism evidence="2 3">
    <name type="scientific">Ambrosia artemisiifolia</name>
    <name type="common">Common ragweed</name>
    <dbReference type="NCBI Taxonomy" id="4212"/>
    <lineage>
        <taxon>Eukaryota</taxon>
        <taxon>Viridiplantae</taxon>
        <taxon>Streptophyta</taxon>
        <taxon>Embryophyta</taxon>
        <taxon>Tracheophyta</taxon>
        <taxon>Spermatophyta</taxon>
        <taxon>Magnoliopsida</taxon>
        <taxon>eudicotyledons</taxon>
        <taxon>Gunneridae</taxon>
        <taxon>Pentapetalae</taxon>
        <taxon>asterids</taxon>
        <taxon>campanulids</taxon>
        <taxon>Asterales</taxon>
        <taxon>Asteraceae</taxon>
        <taxon>Asteroideae</taxon>
        <taxon>Heliantheae alliance</taxon>
        <taxon>Heliantheae</taxon>
        <taxon>Ambrosia</taxon>
    </lineage>
</organism>
<comment type="caution">
    <text evidence="2">The sequence shown here is derived from an EMBL/GenBank/DDBJ whole genome shotgun (WGS) entry which is preliminary data.</text>
</comment>
<protein>
    <recommendedName>
        <fullName evidence="1">BEACH-type PH domain-containing protein</fullName>
    </recommendedName>
</protein>
<sequence length="58" mass="6772">MVDRSNFFFDFGTTEGRRSVYRAIVQARPSHLNNIYLATQVFFLSDSGHSRQFVNQNK</sequence>
<name>A0AAD5CIU5_AMBAR</name>
<dbReference type="InterPro" id="IPR023362">
    <property type="entry name" value="PH-BEACH_dom"/>
</dbReference>
<evidence type="ECO:0000313" key="2">
    <source>
        <dbReference type="EMBL" id="KAI7742035.1"/>
    </source>
</evidence>
<accession>A0AAD5CIU5</accession>
<dbReference type="Proteomes" id="UP001206925">
    <property type="component" value="Unassembled WGS sequence"/>
</dbReference>